<evidence type="ECO:0000313" key="4">
    <source>
        <dbReference type="Proteomes" id="UP000281474"/>
    </source>
</evidence>
<gene>
    <name evidence="3" type="ORF">D5018_09705</name>
</gene>
<sequence length="257" mass="29353">MDLSIYLEIIFGSLWYLIPFFVFIAIIKSAWFKGVLGEWMVNLLFKLFLDKSKYHVIKNVTLPTADGTTQIDHIIVSQLGIFVVETKNMKGWIFGNENQKQWTQKIFRHASKFQNPLYQNYKHTKTLEACLGINSEHIFSVIIFIGDSAFKTPMPENVTFARGGVEYIKSKTDIVFTNEQVTAFIEQIESGRLQPSIKTNVEHIRHVREIVSNRSSVQTCSKCGSDMVLRKAAKGKNAGNEFWGCSSFPRCRNVLPS</sequence>
<organism evidence="3 4">
    <name type="scientific">Parashewanella curva</name>
    <dbReference type="NCBI Taxonomy" id="2338552"/>
    <lineage>
        <taxon>Bacteria</taxon>
        <taxon>Pseudomonadati</taxon>
        <taxon>Pseudomonadota</taxon>
        <taxon>Gammaproteobacteria</taxon>
        <taxon>Alteromonadales</taxon>
        <taxon>Shewanellaceae</taxon>
        <taxon>Parashewanella</taxon>
    </lineage>
</organism>
<dbReference type="Gene3D" id="3.30.65.10">
    <property type="entry name" value="Bacterial Topoisomerase I, domain 1"/>
    <property type="match status" value="1"/>
</dbReference>
<name>A0A3L8PXF1_9GAMM</name>
<dbReference type="Proteomes" id="UP000281474">
    <property type="component" value="Unassembled WGS sequence"/>
</dbReference>
<dbReference type="GO" id="GO:0005694">
    <property type="term" value="C:chromosome"/>
    <property type="evidence" value="ECO:0007669"/>
    <property type="project" value="InterPro"/>
</dbReference>
<dbReference type="Pfam" id="PF01396">
    <property type="entry name" value="Zn_ribbon_Top1"/>
    <property type="match status" value="1"/>
</dbReference>
<dbReference type="GO" id="GO:0006265">
    <property type="term" value="P:DNA topological change"/>
    <property type="evidence" value="ECO:0007669"/>
    <property type="project" value="InterPro"/>
</dbReference>
<evidence type="ECO:0000256" key="1">
    <source>
        <dbReference type="SAM" id="Phobius"/>
    </source>
</evidence>
<dbReference type="GO" id="GO:0003677">
    <property type="term" value="F:DNA binding"/>
    <property type="evidence" value="ECO:0007669"/>
    <property type="project" value="InterPro"/>
</dbReference>
<comment type="caution">
    <text evidence="3">The sequence shown here is derived from an EMBL/GenBank/DDBJ whole genome shotgun (WGS) entry which is preliminary data.</text>
</comment>
<accession>A0A3L8PXF1</accession>
<dbReference type="GO" id="GO:0003916">
    <property type="term" value="F:DNA topoisomerase activity"/>
    <property type="evidence" value="ECO:0007669"/>
    <property type="project" value="InterPro"/>
</dbReference>
<dbReference type="OrthoDB" id="5782056at2"/>
<dbReference type="PROSITE" id="PS50965">
    <property type="entry name" value="NERD"/>
    <property type="match status" value="1"/>
</dbReference>
<evidence type="ECO:0000313" key="3">
    <source>
        <dbReference type="EMBL" id="RLV59945.1"/>
    </source>
</evidence>
<evidence type="ECO:0000259" key="2">
    <source>
        <dbReference type="PROSITE" id="PS50965"/>
    </source>
</evidence>
<protein>
    <submittedName>
        <fullName evidence="3">Nuclease</fullName>
    </submittedName>
</protein>
<dbReference type="EMBL" id="QZEI01000024">
    <property type="protein sequence ID" value="RLV59945.1"/>
    <property type="molecule type" value="Genomic_DNA"/>
</dbReference>
<keyword evidence="4" id="KW-1185">Reference proteome</keyword>
<proteinExistence type="predicted"/>
<reference evidence="3 4" key="1">
    <citation type="submission" date="2018-09" db="EMBL/GenBank/DDBJ databases">
        <title>Phylogeny of the Shewanellaceae, and recommendation for two new genera, Pseudoshewanella and Parashewanella.</title>
        <authorList>
            <person name="Wang G."/>
        </authorList>
    </citation>
    <scope>NUCLEOTIDE SEQUENCE [LARGE SCALE GENOMIC DNA]</scope>
    <source>
        <strain evidence="3 4">C51</strain>
    </source>
</reference>
<dbReference type="InterPro" id="IPR011528">
    <property type="entry name" value="NERD"/>
</dbReference>
<dbReference type="InterPro" id="IPR013498">
    <property type="entry name" value="Topo_IA_Znf"/>
</dbReference>
<dbReference type="SUPFAM" id="SSF57783">
    <property type="entry name" value="Zinc beta-ribbon"/>
    <property type="match status" value="1"/>
</dbReference>
<feature type="domain" description="NERD" evidence="2">
    <location>
        <begin position="33"/>
        <end position="150"/>
    </location>
</feature>
<keyword evidence="1" id="KW-0812">Transmembrane</keyword>
<keyword evidence="1" id="KW-1133">Transmembrane helix</keyword>
<dbReference type="RefSeq" id="WP_121838806.1">
    <property type="nucleotide sequence ID" value="NZ_ML014773.1"/>
</dbReference>
<dbReference type="Pfam" id="PF08378">
    <property type="entry name" value="NERD"/>
    <property type="match status" value="1"/>
</dbReference>
<dbReference type="AlphaFoldDB" id="A0A3L8PXF1"/>
<keyword evidence="1" id="KW-0472">Membrane</keyword>
<feature type="transmembrane region" description="Helical" evidence="1">
    <location>
        <begin position="6"/>
        <end position="27"/>
    </location>
</feature>